<keyword evidence="2" id="KW-1185">Reference proteome</keyword>
<evidence type="ECO:0000313" key="1">
    <source>
        <dbReference type="EMBL" id="KOH44378.1"/>
    </source>
</evidence>
<organism evidence="1 2">
    <name type="scientific">Sunxiuqinia dokdonensis</name>
    <dbReference type="NCBI Taxonomy" id="1409788"/>
    <lineage>
        <taxon>Bacteria</taxon>
        <taxon>Pseudomonadati</taxon>
        <taxon>Bacteroidota</taxon>
        <taxon>Bacteroidia</taxon>
        <taxon>Marinilabiliales</taxon>
        <taxon>Prolixibacteraceae</taxon>
        <taxon>Sunxiuqinia</taxon>
    </lineage>
</organism>
<protein>
    <submittedName>
        <fullName evidence="1">Uncharacterized protein</fullName>
    </submittedName>
</protein>
<accession>A0A0L8V7P8</accession>
<name>A0A0L8V7P8_9BACT</name>
<sequence length="49" mass="5741">MRFFASRNLPFYVKSDNSKSMNLFGFQYGFGSFLIDMLKNSFPKIPFGF</sequence>
<comment type="caution">
    <text evidence="1">The sequence shown here is derived from an EMBL/GenBank/DDBJ whole genome shotgun (WGS) entry which is preliminary data.</text>
</comment>
<proteinExistence type="predicted"/>
<reference evidence="2" key="1">
    <citation type="submission" date="2015-07" db="EMBL/GenBank/DDBJ databases">
        <title>Genome sequencing of Sunxiuqinia dokdonensis strain SK.</title>
        <authorList>
            <person name="Ahn S."/>
            <person name="Kim B.-C."/>
        </authorList>
    </citation>
    <scope>NUCLEOTIDE SEQUENCE [LARGE SCALE GENOMIC DNA]</scope>
    <source>
        <strain evidence="2">SK</strain>
    </source>
</reference>
<gene>
    <name evidence="1" type="ORF">NC99_28250</name>
</gene>
<dbReference type="STRING" id="1409788.NC99_28250"/>
<dbReference type="Proteomes" id="UP000036958">
    <property type="component" value="Unassembled WGS sequence"/>
</dbReference>
<evidence type="ECO:0000313" key="2">
    <source>
        <dbReference type="Proteomes" id="UP000036958"/>
    </source>
</evidence>
<dbReference type="AlphaFoldDB" id="A0A0L8V7P8"/>
<dbReference type="EMBL" id="LGIA01000164">
    <property type="protein sequence ID" value="KOH44378.1"/>
    <property type="molecule type" value="Genomic_DNA"/>
</dbReference>